<dbReference type="SMART" id="SM00354">
    <property type="entry name" value="HTH_LACI"/>
    <property type="match status" value="1"/>
</dbReference>
<dbReference type="EMBL" id="JBHTEF010000001">
    <property type="protein sequence ID" value="MFC7579922.1"/>
    <property type="molecule type" value="Genomic_DNA"/>
</dbReference>
<keyword evidence="1" id="KW-0805">Transcription regulation</keyword>
<dbReference type="Pfam" id="PF00356">
    <property type="entry name" value="LacI"/>
    <property type="match status" value="1"/>
</dbReference>
<accession>A0ABW2SIQ8</accession>
<dbReference type="InterPro" id="IPR046335">
    <property type="entry name" value="LacI/GalR-like_sensor"/>
</dbReference>
<dbReference type="Gene3D" id="1.10.260.40">
    <property type="entry name" value="lambda repressor-like DNA-binding domains"/>
    <property type="match status" value="1"/>
</dbReference>
<keyword evidence="2 5" id="KW-0238">DNA-binding</keyword>
<keyword evidence="6" id="KW-1185">Reference proteome</keyword>
<evidence type="ECO:0000313" key="6">
    <source>
        <dbReference type="Proteomes" id="UP001596527"/>
    </source>
</evidence>
<evidence type="ECO:0000256" key="2">
    <source>
        <dbReference type="ARBA" id="ARBA00023125"/>
    </source>
</evidence>
<protein>
    <submittedName>
        <fullName evidence="5">LacI family DNA-binding transcriptional regulator</fullName>
    </submittedName>
</protein>
<organism evidence="5 6">
    <name type="scientific">Schaalia naturae</name>
    <dbReference type="NCBI Taxonomy" id="635203"/>
    <lineage>
        <taxon>Bacteria</taxon>
        <taxon>Bacillati</taxon>
        <taxon>Actinomycetota</taxon>
        <taxon>Actinomycetes</taxon>
        <taxon>Actinomycetales</taxon>
        <taxon>Actinomycetaceae</taxon>
        <taxon>Schaalia</taxon>
    </lineage>
</organism>
<keyword evidence="3" id="KW-0804">Transcription</keyword>
<dbReference type="CDD" id="cd06267">
    <property type="entry name" value="PBP1_LacI_sugar_binding-like"/>
    <property type="match status" value="1"/>
</dbReference>
<evidence type="ECO:0000313" key="5">
    <source>
        <dbReference type="EMBL" id="MFC7579922.1"/>
    </source>
</evidence>
<dbReference type="PANTHER" id="PTHR30146">
    <property type="entry name" value="LACI-RELATED TRANSCRIPTIONAL REPRESSOR"/>
    <property type="match status" value="1"/>
</dbReference>
<dbReference type="Pfam" id="PF13377">
    <property type="entry name" value="Peripla_BP_3"/>
    <property type="match status" value="1"/>
</dbReference>
<gene>
    <name evidence="5" type="ORF">ACFQWG_01605</name>
</gene>
<dbReference type="InterPro" id="IPR010982">
    <property type="entry name" value="Lambda_DNA-bd_dom_sf"/>
</dbReference>
<dbReference type="SUPFAM" id="SSF53822">
    <property type="entry name" value="Periplasmic binding protein-like I"/>
    <property type="match status" value="1"/>
</dbReference>
<comment type="caution">
    <text evidence="5">The sequence shown here is derived from an EMBL/GenBank/DDBJ whole genome shotgun (WGS) entry which is preliminary data.</text>
</comment>
<sequence length="340" mass="36452">MPATRADVARLAGVSPALVSYVLNNGPRKVSPEARARIERAIETLGYRPNAVAQALRGLNTRLIGLLTPAPTNAYFAELAECIERRVFDSGNLLLIGMTNEDPSRELRYVNAFVDRRVDGLLVISSRVQPMIARAAEGVPAVAVDRASAAPGFSSVCINSVHGAQMCVEHLQGHGLRRIACVAGPRDLLSSEDRIRGWRRQQDRLGLPASEDLVANAPFTEEGGYAALRELIDLGPFADALRAGQPLGLFVSSDVQAIGVLRACSELGIRVPEDIAITSFDGTRLGASLVPPLTSFRQPLETIAAMAVEELQRRVASADLEPRDLTVEGNLRIGRSCGCA</sequence>
<dbReference type="Proteomes" id="UP001596527">
    <property type="component" value="Unassembled WGS sequence"/>
</dbReference>
<dbReference type="RefSeq" id="WP_380971495.1">
    <property type="nucleotide sequence ID" value="NZ_JBHTEF010000001.1"/>
</dbReference>
<evidence type="ECO:0000256" key="3">
    <source>
        <dbReference type="ARBA" id="ARBA00023163"/>
    </source>
</evidence>
<proteinExistence type="predicted"/>
<reference evidence="6" key="1">
    <citation type="journal article" date="2019" name="Int. J. Syst. Evol. Microbiol.">
        <title>The Global Catalogue of Microorganisms (GCM) 10K type strain sequencing project: providing services to taxonomists for standard genome sequencing and annotation.</title>
        <authorList>
            <consortium name="The Broad Institute Genomics Platform"/>
            <consortium name="The Broad Institute Genome Sequencing Center for Infectious Disease"/>
            <person name="Wu L."/>
            <person name="Ma J."/>
        </authorList>
    </citation>
    <scope>NUCLEOTIDE SEQUENCE [LARGE SCALE GENOMIC DNA]</scope>
    <source>
        <strain evidence="6">CCUG 56698</strain>
    </source>
</reference>
<dbReference type="PANTHER" id="PTHR30146:SF109">
    <property type="entry name" value="HTH-TYPE TRANSCRIPTIONAL REGULATOR GALS"/>
    <property type="match status" value="1"/>
</dbReference>
<dbReference type="Gene3D" id="3.40.50.2300">
    <property type="match status" value="2"/>
</dbReference>
<dbReference type="GO" id="GO:0003677">
    <property type="term" value="F:DNA binding"/>
    <property type="evidence" value="ECO:0007669"/>
    <property type="project" value="UniProtKB-KW"/>
</dbReference>
<evidence type="ECO:0000259" key="4">
    <source>
        <dbReference type="PROSITE" id="PS50932"/>
    </source>
</evidence>
<dbReference type="PROSITE" id="PS50932">
    <property type="entry name" value="HTH_LACI_2"/>
    <property type="match status" value="1"/>
</dbReference>
<dbReference type="InterPro" id="IPR028082">
    <property type="entry name" value="Peripla_BP_I"/>
</dbReference>
<dbReference type="CDD" id="cd01392">
    <property type="entry name" value="HTH_LacI"/>
    <property type="match status" value="1"/>
</dbReference>
<dbReference type="SUPFAM" id="SSF47413">
    <property type="entry name" value="lambda repressor-like DNA-binding domains"/>
    <property type="match status" value="1"/>
</dbReference>
<evidence type="ECO:0000256" key="1">
    <source>
        <dbReference type="ARBA" id="ARBA00023015"/>
    </source>
</evidence>
<dbReference type="InterPro" id="IPR000843">
    <property type="entry name" value="HTH_LacI"/>
</dbReference>
<feature type="domain" description="HTH lacI-type" evidence="4">
    <location>
        <begin position="3"/>
        <end position="58"/>
    </location>
</feature>
<name>A0ABW2SIQ8_9ACTO</name>